<name>A0AAW6TUH4_9BACT</name>
<protein>
    <submittedName>
        <fullName evidence="1">Nucleotidyltransferase</fullName>
    </submittedName>
</protein>
<dbReference type="Pfam" id="PF09970">
    <property type="entry name" value="DUF2204"/>
    <property type="match status" value="1"/>
</dbReference>
<sequence length="147" mass="16618">MNIHPDFEELLRLLEEHGVEYMIVGGYAVAYHGHPRFTKDIDVFFQRSEDNVGRLRQALLAFGFREEDLPCEAFTTVGNMLTFGVAPTRVDLINEIDGVTYEEARPHVVRGTYGGVEVAFIGFDDLIRNKNATPRAKDKGDVEELTQ</sequence>
<evidence type="ECO:0000313" key="2">
    <source>
        <dbReference type="Proteomes" id="UP001431776"/>
    </source>
</evidence>
<dbReference type="AlphaFoldDB" id="A0AAW6TUH4"/>
<proteinExistence type="predicted"/>
<dbReference type="Proteomes" id="UP001431776">
    <property type="component" value="Unassembled WGS sequence"/>
</dbReference>
<evidence type="ECO:0000313" key="1">
    <source>
        <dbReference type="EMBL" id="MDI6449391.1"/>
    </source>
</evidence>
<reference evidence="1" key="1">
    <citation type="submission" date="2023-05" db="EMBL/GenBank/DDBJ databases">
        <title>Anaerotaeda fermentans gen. nov., sp. nov., a novel anaerobic planctomycete of the new family within the order Sedimentisphaerales isolated from Taman Peninsula, Russia.</title>
        <authorList>
            <person name="Khomyakova M.A."/>
            <person name="Merkel A.Y."/>
            <person name="Slobodkin A.I."/>
        </authorList>
    </citation>
    <scope>NUCLEOTIDE SEQUENCE</scope>
    <source>
        <strain evidence="1">M17dextr</strain>
    </source>
</reference>
<dbReference type="InterPro" id="IPR043519">
    <property type="entry name" value="NT_sf"/>
</dbReference>
<dbReference type="SUPFAM" id="SSF81301">
    <property type="entry name" value="Nucleotidyltransferase"/>
    <property type="match status" value="1"/>
</dbReference>
<dbReference type="Gene3D" id="3.30.460.40">
    <property type="match status" value="1"/>
</dbReference>
<organism evidence="1 2">
    <name type="scientific">Anaerobaca lacustris</name>
    <dbReference type="NCBI Taxonomy" id="3044600"/>
    <lineage>
        <taxon>Bacteria</taxon>
        <taxon>Pseudomonadati</taxon>
        <taxon>Planctomycetota</taxon>
        <taxon>Phycisphaerae</taxon>
        <taxon>Sedimentisphaerales</taxon>
        <taxon>Anaerobacaceae</taxon>
        <taxon>Anaerobaca</taxon>
    </lineage>
</organism>
<dbReference type="EMBL" id="JASCXX010000010">
    <property type="protein sequence ID" value="MDI6449391.1"/>
    <property type="molecule type" value="Genomic_DNA"/>
</dbReference>
<dbReference type="RefSeq" id="WP_349244799.1">
    <property type="nucleotide sequence ID" value="NZ_JASCXX010000010.1"/>
</dbReference>
<keyword evidence="2" id="KW-1185">Reference proteome</keyword>
<accession>A0AAW6TUH4</accession>
<comment type="caution">
    <text evidence="1">The sequence shown here is derived from an EMBL/GenBank/DDBJ whole genome shotgun (WGS) entry which is preliminary data.</text>
</comment>
<dbReference type="InterPro" id="IPR018700">
    <property type="entry name" value="DUF2204"/>
</dbReference>
<gene>
    <name evidence="1" type="ORF">QJ522_10095</name>
</gene>